<dbReference type="InterPro" id="IPR052509">
    <property type="entry name" value="Metal_resp_DNA-bind_regulator"/>
</dbReference>
<dbReference type="SUPFAM" id="SSF46785">
    <property type="entry name" value="Winged helix' DNA-binding domain"/>
    <property type="match status" value="1"/>
</dbReference>
<dbReference type="PANTHER" id="PTHR33169:SF14">
    <property type="entry name" value="TRANSCRIPTIONAL REGULATOR RV3488"/>
    <property type="match status" value="1"/>
</dbReference>
<sequence>MVNQDNQSINPSKNFVLPFILLLLSKLSLHGYELSQRLEAFGFKTLDQGNLYRLLRQLEKDELLSSEWDTTGSGPAKRRYSITKAGITYLKGYANQLETYQSLLDQFFKMYTSFFELYIPSFQKKDPIEKVNNSRRRKDDGTEENGNGSSR</sequence>
<dbReference type="RefSeq" id="WP_066084692.1">
    <property type="nucleotide sequence ID" value="NZ_CP126114.1"/>
</dbReference>
<dbReference type="InterPro" id="IPR014091">
    <property type="entry name" value="Tscrpt_rep_PHB_PhaQ"/>
</dbReference>
<name>A0AA95MST0_9BACI</name>
<dbReference type="InterPro" id="IPR036390">
    <property type="entry name" value="WH_DNA-bd_sf"/>
</dbReference>
<dbReference type="InterPro" id="IPR005149">
    <property type="entry name" value="Tscrpt_reg_PadR_N"/>
</dbReference>
<dbReference type="PANTHER" id="PTHR33169">
    <property type="entry name" value="PADR-FAMILY TRANSCRIPTIONAL REGULATOR"/>
    <property type="match status" value="1"/>
</dbReference>
<protein>
    <submittedName>
        <fullName evidence="3">Poly-beta-hydroxybutyrate-responsive repressor</fullName>
    </submittedName>
</protein>
<dbReference type="InterPro" id="IPR036388">
    <property type="entry name" value="WH-like_DNA-bd_sf"/>
</dbReference>
<dbReference type="EMBL" id="CP126114">
    <property type="protein sequence ID" value="WHY87849.1"/>
    <property type="molecule type" value="Genomic_DNA"/>
</dbReference>
<dbReference type="Gene3D" id="1.10.10.10">
    <property type="entry name" value="Winged helix-like DNA-binding domain superfamily/Winged helix DNA-binding domain"/>
    <property type="match status" value="1"/>
</dbReference>
<evidence type="ECO:0000313" key="3">
    <source>
        <dbReference type="EMBL" id="WHY87849.1"/>
    </source>
</evidence>
<evidence type="ECO:0000313" key="4">
    <source>
        <dbReference type="Proteomes" id="UP001178288"/>
    </source>
</evidence>
<accession>A0AA95MST0</accession>
<feature type="region of interest" description="Disordered" evidence="1">
    <location>
        <begin position="129"/>
        <end position="151"/>
    </location>
</feature>
<keyword evidence="4" id="KW-1185">Reference proteome</keyword>
<feature type="domain" description="Transcription regulator PadR N-terminal" evidence="2">
    <location>
        <begin position="20"/>
        <end position="90"/>
    </location>
</feature>
<evidence type="ECO:0000259" key="2">
    <source>
        <dbReference type="Pfam" id="PF03551"/>
    </source>
</evidence>
<dbReference type="Pfam" id="PF03551">
    <property type="entry name" value="PadR"/>
    <property type="match status" value="1"/>
</dbReference>
<evidence type="ECO:0000256" key="1">
    <source>
        <dbReference type="SAM" id="MobiDB-lite"/>
    </source>
</evidence>
<gene>
    <name evidence="3" type="primary">phaQ</name>
    <name evidence="3" type="ORF">QNH39_08465</name>
</gene>
<dbReference type="Proteomes" id="UP001178288">
    <property type="component" value="Chromosome"/>
</dbReference>
<dbReference type="NCBIfam" id="TIGR02719">
    <property type="entry name" value="repress_PhaQ"/>
    <property type="match status" value="1"/>
</dbReference>
<organism evidence="3 4">
    <name type="scientific">Neobacillus novalis</name>
    <dbReference type="NCBI Taxonomy" id="220687"/>
    <lineage>
        <taxon>Bacteria</taxon>
        <taxon>Bacillati</taxon>
        <taxon>Bacillota</taxon>
        <taxon>Bacilli</taxon>
        <taxon>Bacillales</taxon>
        <taxon>Bacillaceae</taxon>
        <taxon>Neobacillus</taxon>
    </lineage>
</organism>
<reference evidence="3" key="1">
    <citation type="submission" date="2023-05" db="EMBL/GenBank/DDBJ databases">
        <title>Comparative genomics of Bacillaceae isolates and their secondary metabolite potential.</title>
        <authorList>
            <person name="Song L."/>
            <person name="Nielsen L.J."/>
            <person name="Mohite O."/>
            <person name="Xu X."/>
            <person name="Weber T."/>
            <person name="Kovacs A.T."/>
        </authorList>
    </citation>
    <scope>NUCLEOTIDE SEQUENCE</scope>
    <source>
        <strain evidence="3">XLM17</strain>
    </source>
</reference>
<dbReference type="AlphaFoldDB" id="A0AA95MST0"/>
<proteinExistence type="predicted"/>
<dbReference type="KEGG" id="nnv:QNH39_08465"/>